<keyword evidence="9" id="KW-0472">Membrane</keyword>
<dbReference type="RefSeq" id="WP_346093566.1">
    <property type="nucleotide sequence ID" value="NZ_BAAABY010000009.1"/>
</dbReference>
<sequence>MLIFTARWARLAVGLLLGGLTAPAELVCVAVGRLPRSATRRTQPAATGAIGLAEVERRRLAVFHDAELDPPRSGQLALGYLAARWPLGLLGLLVLLTSVIALVYASLLVWAWFVLDVDDPGSVVWSGLGGLFLLFLCAQGARGLAQLDEQAARRFLGPSEMELLRRRVGELAATRAGVVQAVHDERRRIERDLHDGVQQRLAALGLLLGRARRVADPAKRDLLLRQAHEASGQALTELRETAWRIYPAVLDEGGLVAALEGLAEHTALPVEVGYELGDAPPPVPVQAVAYFVAAEAVTNAMKHSGATAASIRVLREDRERRGARVSPQESVIVVRIEDNGTGGAPEAPAGGGLLGLSRRVAALDGRLSVHSPTGGPTVITAELPCG</sequence>
<proteinExistence type="predicted"/>
<keyword evidence="4" id="KW-0808">Transferase</keyword>
<keyword evidence="9" id="KW-0812">Transmembrane</keyword>
<dbReference type="Pfam" id="PF02518">
    <property type="entry name" value="HATPase_c"/>
    <property type="match status" value="1"/>
</dbReference>
<feature type="transmembrane region" description="Helical" evidence="9">
    <location>
        <begin position="125"/>
        <end position="145"/>
    </location>
</feature>
<dbReference type="InterPro" id="IPR011712">
    <property type="entry name" value="Sig_transdc_His_kin_sub3_dim/P"/>
</dbReference>
<dbReference type="EMBL" id="BAAABY010000009">
    <property type="protein sequence ID" value="GAA0449530.1"/>
    <property type="molecule type" value="Genomic_DNA"/>
</dbReference>
<reference evidence="12 13" key="1">
    <citation type="journal article" date="2019" name="Int. J. Syst. Evol. Microbiol.">
        <title>The Global Catalogue of Microorganisms (GCM) 10K type strain sequencing project: providing services to taxonomists for standard genome sequencing and annotation.</title>
        <authorList>
            <consortium name="The Broad Institute Genomics Platform"/>
            <consortium name="The Broad Institute Genome Sequencing Center for Infectious Disease"/>
            <person name="Wu L."/>
            <person name="Ma J."/>
        </authorList>
    </citation>
    <scope>NUCLEOTIDE SEQUENCE [LARGE SCALE GENOMIC DNA]</scope>
    <source>
        <strain evidence="12 13">JCM 4805</strain>
    </source>
</reference>
<evidence type="ECO:0000256" key="8">
    <source>
        <dbReference type="ARBA" id="ARBA00023012"/>
    </source>
</evidence>
<evidence type="ECO:0000256" key="2">
    <source>
        <dbReference type="ARBA" id="ARBA00012438"/>
    </source>
</evidence>
<dbReference type="InterPro" id="IPR036890">
    <property type="entry name" value="HATPase_C_sf"/>
</dbReference>
<evidence type="ECO:0000256" key="9">
    <source>
        <dbReference type="SAM" id="Phobius"/>
    </source>
</evidence>
<dbReference type="InterPro" id="IPR003594">
    <property type="entry name" value="HATPase_dom"/>
</dbReference>
<evidence type="ECO:0000256" key="6">
    <source>
        <dbReference type="ARBA" id="ARBA00022777"/>
    </source>
</evidence>
<dbReference type="PANTHER" id="PTHR24421:SF10">
    <property type="entry name" value="NITRATE_NITRITE SENSOR PROTEIN NARQ"/>
    <property type="match status" value="1"/>
</dbReference>
<evidence type="ECO:0000256" key="4">
    <source>
        <dbReference type="ARBA" id="ARBA00022679"/>
    </source>
</evidence>
<feature type="domain" description="Histidine kinase/HSP90-like ATPase" evidence="10">
    <location>
        <begin position="292"/>
        <end position="384"/>
    </location>
</feature>
<dbReference type="SUPFAM" id="SSF55874">
    <property type="entry name" value="ATPase domain of HSP90 chaperone/DNA topoisomerase II/histidine kinase"/>
    <property type="match status" value="1"/>
</dbReference>
<evidence type="ECO:0000313" key="12">
    <source>
        <dbReference type="EMBL" id="GAA0449530.1"/>
    </source>
</evidence>
<dbReference type="Gene3D" id="1.20.5.1930">
    <property type="match status" value="1"/>
</dbReference>
<evidence type="ECO:0000256" key="3">
    <source>
        <dbReference type="ARBA" id="ARBA00022553"/>
    </source>
</evidence>
<evidence type="ECO:0000259" key="10">
    <source>
        <dbReference type="Pfam" id="PF02518"/>
    </source>
</evidence>
<protein>
    <recommendedName>
        <fullName evidence="2">histidine kinase</fullName>
        <ecNumber evidence="2">2.7.13.3</ecNumber>
    </recommendedName>
</protein>
<dbReference type="PANTHER" id="PTHR24421">
    <property type="entry name" value="NITRATE/NITRITE SENSOR PROTEIN NARX-RELATED"/>
    <property type="match status" value="1"/>
</dbReference>
<dbReference type="Proteomes" id="UP001500909">
    <property type="component" value="Unassembled WGS sequence"/>
</dbReference>
<dbReference type="InterPro" id="IPR050482">
    <property type="entry name" value="Sensor_HK_TwoCompSys"/>
</dbReference>
<keyword evidence="13" id="KW-1185">Reference proteome</keyword>
<keyword evidence="3" id="KW-0597">Phosphoprotein</keyword>
<dbReference type="Gene3D" id="3.30.565.10">
    <property type="entry name" value="Histidine kinase-like ATPase, C-terminal domain"/>
    <property type="match status" value="1"/>
</dbReference>
<name>A0ABN0ZIZ2_9ACTN</name>
<dbReference type="CDD" id="cd16917">
    <property type="entry name" value="HATPase_UhpB-NarQ-NarX-like"/>
    <property type="match status" value="1"/>
</dbReference>
<evidence type="ECO:0000256" key="5">
    <source>
        <dbReference type="ARBA" id="ARBA00022741"/>
    </source>
</evidence>
<evidence type="ECO:0000313" key="13">
    <source>
        <dbReference type="Proteomes" id="UP001500909"/>
    </source>
</evidence>
<comment type="catalytic activity">
    <reaction evidence="1">
        <text>ATP + protein L-histidine = ADP + protein N-phospho-L-histidine.</text>
        <dbReference type="EC" id="2.7.13.3"/>
    </reaction>
</comment>
<comment type="caution">
    <text evidence="12">The sequence shown here is derived from an EMBL/GenBank/DDBJ whole genome shotgun (WGS) entry which is preliminary data.</text>
</comment>
<feature type="transmembrane region" description="Helical" evidence="9">
    <location>
        <begin position="12"/>
        <end position="32"/>
    </location>
</feature>
<dbReference type="EC" id="2.7.13.3" evidence="2"/>
<evidence type="ECO:0000256" key="1">
    <source>
        <dbReference type="ARBA" id="ARBA00000085"/>
    </source>
</evidence>
<evidence type="ECO:0000259" key="11">
    <source>
        <dbReference type="Pfam" id="PF07730"/>
    </source>
</evidence>
<keyword evidence="6 12" id="KW-0418">Kinase</keyword>
<feature type="transmembrane region" description="Helical" evidence="9">
    <location>
        <begin position="87"/>
        <end position="113"/>
    </location>
</feature>
<evidence type="ECO:0000256" key="7">
    <source>
        <dbReference type="ARBA" id="ARBA00022840"/>
    </source>
</evidence>
<accession>A0ABN0ZIZ2</accession>
<keyword evidence="8" id="KW-0902">Two-component regulatory system</keyword>
<organism evidence="12 13">
    <name type="scientific">Streptomyces olivaceiscleroticus</name>
    <dbReference type="NCBI Taxonomy" id="68245"/>
    <lineage>
        <taxon>Bacteria</taxon>
        <taxon>Bacillati</taxon>
        <taxon>Actinomycetota</taxon>
        <taxon>Actinomycetes</taxon>
        <taxon>Kitasatosporales</taxon>
        <taxon>Streptomycetaceae</taxon>
        <taxon>Streptomyces</taxon>
    </lineage>
</organism>
<dbReference type="Pfam" id="PF07730">
    <property type="entry name" value="HisKA_3"/>
    <property type="match status" value="1"/>
</dbReference>
<gene>
    <name evidence="12" type="ORF">GCM10010361_11970</name>
</gene>
<keyword evidence="7" id="KW-0067">ATP-binding</keyword>
<keyword evidence="9" id="KW-1133">Transmembrane helix</keyword>
<keyword evidence="5" id="KW-0547">Nucleotide-binding</keyword>
<dbReference type="GO" id="GO:0016301">
    <property type="term" value="F:kinase activity"/>
    <property type="evidence" value="ECO:0007669"/>
    <property type="project" value="UniProtKB-KW"/>
</dbReference>
<feature type="domain" description="Signal transduction histidine kinase subgroup 3 dimerisation and phosphoacceptor" evidence="11">
    <location>
        <begin position="185"/>
        <end position="249"/>
    </location>
</feature>